<keyword evidence="2" id="KW-1185">Reference proteome</keyword>
<dbReference type="EMBL" id="NIZW01000014">
    <property type="protein sequence ID" value="PHQ33796.1"/>
    <property type="molecule type" value="Genomic_DNA"/>
</dbReference>
<evidence type="ECO:0000313" key="1">
    <source>
        <dbReference type="EMBL" id="PHQ33796.1"/>
    </source>
</evidence>
<accession>A0A2G1W452</accession>
<comment type="caution">
    <text evidence="1">The sequence shown here is derived from an EMBL/GenBank/DDBJ whole genome shotgun (WGS) entry which is preliminary data.</text>
</comment>
<gene>
    <name evidence="1" type="ORF">CEE69_17845</name>
</gene>
<reference evidence="1 2" key="1">
    <citation type="submission" date="2017-06" db="EMBL/GenBank/DDBJ databases">
        <title>Description of Rhodopirellula bahusiensis sp. nov.</title>
        <authorList>
            <person name="Kizina J."/>
            <person name="Harder J."/>
        </authorList>
    </citation>
    <scope>NUCLEOTIDE SEQUENCE [LARGE SCALE GENOMIC DNA]</scope>
    <source>
        <strain evidence="1 2">SWK21</strain>
    </source>
</reference>
<proteinExistence type="predicted"/>
<protein>
    <recommendedName>
        <fullName evidence="3">Motility protein</fullName>
    </recommendedName>
</protein>
<dbReference type="AlphaFoldDB" id="A0A2G1W452"/>
<dbReference type="OrthoDB" id="282446at2"/>
<sequence>MSSEGVLGSTQRANLFASLTMSAIPPAVQQVLQARQDATQTQIDVALLGQNLDVQKQTGDAIVQMIAEVADVQKQLASGHIDVRV</sequence>
<organism evidence="1 2">
    <name type="scientific">Rhodopirellula bahusiensis</name>
    <dbReference type="NCBI Taxonomy" id="2014065"/>
    <lineage>
        <taxon>Bacteria</taxon>
        <taxon>Pseudomonadati</taxon>
        <taxon>Planctomycetota</taxon>
        <taxon>Planctomycetia</taxon>
        <taxon>Pirellulales</taxon>
        <taxon>Pirellulaceae</taxon>
        <taxon>Rhodopirellula</taxon>
    </lineage>
</organism>
<dbReference type="Proteomes" id="UP000225740">
    <property type="component" value="Unassembled WGS sequence"/>
</dbReference>
<name>A0A2G1W452_9BACT</name>
<evidence type="ECO:0008006" key="3">
    <source>
        <dbReference type="Google" id="ProtNLM"/>
    </source>
</evidence>
<evidence type="ECO:0000313" key="2">
    <source>
        <dbReference type="Proteomes" id="UP000225740"/>
    </source>
</evidence>